<evidence type="ECO:0000313" key="1">
    <source>
        <dbReference type="EMBL" id="JAC64843.1"/>
    </source>
</evidence>
<reference evidence="1" key="1">
    <citation type="submission" date="2014-05" db="EMBL/GenBank/DDBJ databases">
        <title>The transcriptome of the halophilic microalga Tetraselmis sp. GSL018 isolated from the Great Salt Lake, Utah.</title>
        <authorList>
            <person name="Jinkerson R.E."/>
            <person name="D'Adamo S."/>
            <person name="Posewitz M.C."/>
        </authorList>
    </citation>
    <scope>NUCLEOTIDE SEQUENCE</scope>
    <source>
        <strain evidence="1">GSL018</strain>
    </source>
</reference>
<protein>
    <submittedName>
        <fullName evidence="1">Uncharacterized protein</fullName>
    </submittedName>
</protein>
<feature type="non-terminal residue" evidence="1">
    <location>
        <position position="1"/>
    </location>
</feature>
<dbReference type="EMBL" id="GBEZ01021952">
    <property type="protein sequence ID" value="JAC64843.1"/>
    <property type="molecule type" value="Transcribed_RNA"/>
</dbReference>
<proteinExistence type="predicted"/>
<accession>A0A061QYP6</accession>
<organism evidence="1">
    <name type="scientific">Tetraselmis sp. GSL018</name>
    <dbReference type="NCBI Taxonomy" id="582737"/>
    <lineage>
        <taxon>Eukaryota</taxon>
        <taxon>Viridiplantae</taxon>
        <taxon>Chlorophyta</taxon>
        <taxon>core chlorophytes</taxon>
        <taxon>Chlorodendrophyceae</taxon>
        <taxon>Chlorodendrales</taxon>
        <taxon>Chlorodendraceae</taxon>
        <taxon>Tetraselmis</taxon>
    </lineage>
</organism>
<gene>
    <name evidence="1" type="ORF">TSPGSL018_17392</name>
</gene>
<name>A0A061QYP6_9CHLO</name>
<sequence>RPSSVSEAIPLLYSAAGFTIGSLARAHNGRIQCPSGLYLTDLIRDERIEGVAPRLVRLDPRDHARVRPEAVPLQLPQVEGRPVPVCAHHLVVVVLVGLGEPVQVHRAAEVHRNDCTKEPR</sequence>
<dbReference type="AlphaFoldDB" id="A0A061QYP6"/>